<keyword evidence="2" id="KW-0408">Iron</keyword>
<dbReference type="SUPFAM" id="SSF48264">
    <property type="entry name" value="Cytochrome P450"/>
    <property type="match status" value="1"/>
</dbReference>
<dbReference type="PROSITE" id="PS00086">
    <property type="entry name" value="CYTOCHROME_P450"/>
    <property type="match status" value="1"/>
</dbReference>
<dbReference type="EMBL" id="BAABAL010000004">
    <property type="protein sequence ID" value="GAA3990163.1"/>
    <property type="molecule type" value="Genomic_DNA"/>
</dbReference>
<sequence>MTEEAFMGLAKEMRLGAKMLGLRATVRALAAAGDPVAKVLGLRALDDPYPLYEKIRERGELSRHPLGLHLTAKHSVVSSVLRDPRFRVEPAVDHVGVDWNIHPGDETRLRHPMEHSLLTMNPPRHTALRALVAPWFTPRALRDREERIEKIVDDFLDQAVYRASFDLVGDFAVRVPTKVVCDLFGIPDDRHADFSRWGSVLAGTLDGIRTLGERHAVRKALAQMTEFFDELILLRRKNPGDDVISGLVRAELDGQPLHRDDVVALAGLLFVAGYETTVNLIGGGALNLLSDPAQKQRLLDDPSTARGVVEEVLRVEPPVQFTLRFTREPLTLCGKQLPADSPVVLLLAAANRDPEVFVDPHRFDAERPNSREHLSFSAGIHFCLGAGLARMEAEIALRRLFQRIPGLHLAGPIRYKRTRNIRGMTTMPVSARMAPVT</sequence>
<evidence type="ECO:0000313" key="4">
    <source>
        <dbReference type="Proteomes" id="UP001501747"/>
    </source>
</evidence>
<keyword evidence="2" id="KW-0503">Monooxygenase</keyword>
<dbReference type="Gene3D" id="1.10.630.10">
    <property type="entry name" value="Cytochrome P450"/>
    <property type="match status" value="1"/>
</dbReference>
<evidence type="ECO:0000256" key="1">
    <source>
        <dbReference type="ARBA" id="ARBA00010617"/>
    </source>
</evidence>
<dbReference type="Proteomes" id="UP001501747">
    <property type="component" value="Unassembled WGS sequence"/>
</dbReference>
<comment type="similarity">
    <text evidence="1 2">Belongs to the cytochrome P450 family.</text>
</comment>
<name>A0ABP7QYY5_9PSEU</name>
<dbReference type="InterPro" id="IPR017972">
    <property type="entry name" value="Cyt_P450_CS"/>
</dbReference>
<dbReference type="Pfam" id="PF00067">
    <property type="entry name" value="p450"/>
    <property type="match status" value="1"/>
</dbReference>
<dbReference type="PANTHER" id="PTHR46696">
    <property type="entry name" value="P450, PUTATIVE (EUROFUNG)-RELATED"/>
    <property type="match status" value="1"/>
</dbReference>
<dbReference type="InterPro" id="IPR001128">
    <property type="entry name" value="Cyt_P450"/>
</dbReference>
<proteinExistence type="inferred from homology"/>
<evidence type="ECO:0000256" key="2">
    <source>
        <dbReference type="RuleBase" id="RU000461"/>
    </source>
</evidence>
<comment type="caution">
    <text evidence="3">The sequence shown here is derived from an EMBL/GenBank/DDBJ whole genome shotgun (WGS) entry which is preliminary data.</text>
</comment>
<keyword evidence="4" id="KW-1185">Reference proteome</keyword>
<dbReference type="InterPro" id="IPR036396">
    <property type="entry name" value="Cyt_P450_sf"/>
</dbReference>
<dbReference type="CDD" id="cd20625">
    <property type="entry name" value="CYP164-like"/>
    <property type="match status" value="1"/>
</dbReference>
<dbReference type="PRINTS" id="PR00385">
    <property type="entry name" value="P450"/>
</dbReference>
<gene>
    <name evidence="3" type="ORF">GCM10022247_06000</name>
</gene>
<organism evidence="3 4">
    <name type="scientific">Allokutzneria multivorans</name>
    <dbReference type="NCBI Taxonomy" id="1142134"/>
    <lineage>
        <taxon>Bacteria</taxon>
        <taxon>Bacillati</taxon>
        <taxon>Actinomycetota</taxon>
        <taxon>Actinomycetes</taxon>
        <taxon>Pseudonocardiales</taxon>
        <taxon>Pseudonocardiaceae</taxon>
        <taxon>Allokutzneria</taxon>
    </lineage>
</organism>
<dbReference type="PANTHER" id="PTHR46696:SF4">
    <property type="entry name" value="BIOTIN BIOSYNTHESIS CYTOCHROME P450"/>
    <property type="match status" value="1"/>
</dbReference>
<keyword evidence="2" id="KW-0479">Metal-binding</keyword>
<accession>A0ABP7QYY5</accession>
<dbReference type="PRINTS" id="PR00359">
    <property type="entry name" value="BP450"/>
</dbReference>
<reference evidence="4" key="1">
    <citation type="journal article" date="2019" name="Int. J. Syst. Evol. Microbiol.">
        <title>The Global Catalogue of Microorganisms (GCM) 10K type strain sequencing project: providing services to taxonomists for standard genome sequencing and annotation.</title>
        <authorList>
            <consortium name="The Broad Institute Genomics Platform"/>
            <consortium name="The Broad Institute Genome Sequencing Center for Infectious Disease"/>
            <person name="Wu L."/>
            <person name="Ma J."/>
        </authorList>
    </citation>
    <scope>NUCLEOTIDE SEQUENCE [LARGE SCALE GENOMIC DNA]</scope>
    <source>
        <strain evidence="4">JCM 17342</strain>
    </source>
</reference>
<dbReference type="InterPro" id="IPR002397">
    <property type="entry name" value="Cyt_P450_B"/>
</dbReference>
<keyword evidence="2" id="KW-0349">Heme</keyword>
<evidence type="ECO:0000313" key="3">
    <source>
        <dbReference type="EMBL" id="GAA3990163.1"/>
    </source>
</evidence>
<keyword evidence="2" id="KW-0560">Oxidoreductase</keyword>
<protein>
    <submittedName>
        <fullName evidence="3">Cytochrome P450</fullName>
    </submittedName>
</protein>